<dbReference type="Proteomes" id="UP000660611">
    <property type="component" value="Unassembled WGS sequence"/>
</dbReference>
<evidence type="ECO:0000313" key="3">
    <source>
        <dbReference type="Proteomes" id="UP000660611"/>
    </source>
</evidence>
<evidence type="ECO:0000259" key="1">
    <source>
        <dbReference type="Pfam" id="PF03551"/>
    </source>
</evidence>
<sequence>MVVSMSVPLTLLGLLEREPSHGYDLKRDYDTFFGRGKPLSFGQVYATLSRLARDGKVVISDVEPGEGPDRKRYVITDAGATEVDAWLTEPVEPEPHLQTVLFAKVVLSLMLGRSAEDYLDLQRNAHLRRMQALTDIKRAGNLVDAMLADHGLFHLEADLHWIETTVARLDALTKEVRDA</sequence>
<dbReference type="InterPro" id="IPR005149">
    <property type="entry name" value="Tscrpt_reg_PadR_N"/>
</dbReference>
<reference evidence="2" key="1">
    <citation type="submission" date="2021-01" db="EMBL/GenBank/DDBJ databases">
        <title>Whole genome shotgun sequence of Dactylosporangium siamense NBRC 106093.</title>
        <authorList>
            <person name="Komaki H."/>
            <person name="Tamura T."/>
        </authorList>
    </citation>
    <scope>NUCLEOTIDE SEQUENCE</scope>
    <source>
        <strain evidence="2">NBRC 106093</strain>
    </source>
</reference>
<accession>A0A919PTU1</accession>
<organism evidence="2 3">
    <name type="scientific">Dactylosporangium siamense</name>
    <dbReference type="NCBI Taxonomy" id="685454"/>
    <lineage>
        <taxon>Bacteria</taxon>
        <taxon>Bacillati</taxon>
        <taxon>Actinomycetota</taxon>
        <taxon>Actinomycetes</taxon>
        <taxon>Micromonosporales</taxon>
        <taxon>Micromonosporaceae</taxon>
        <taxon>Dactylosporangium</taxon>
    </lineage>
</organism>
<name>A0A919PTU1_9ACTN</name>
<proteinExistence type="predicted"/>
<feature type="domain" description="Transcription regulator PadR N-terminal" evidence="1">
    <location>
        <begin position="11"/>
        <end position="83"/>
    </location>
</feature>
<dbReference type="PANTHER" id="PTHR43252">
    <property type="entry name" value="TRANSCRIPTIONAL REGULATOR YQJI"/>
    <property type="match status" value="1"/>
</dbReference>
<keyword evidence="3" id="KW-1185">Reference proteome</keyword>
<comment type="caution">
    <text evidence="2">The sequence shown here is derived from an EMBL/GenBank/DDBJ whole genome shotgun (WGS) entry which is preliminary data.</text>
</comment>
<dbReference type="EMBL" id="BONQ01000112">
    <property type="protein sequence ID" value="GIG49161.1"/>
    <property type="molecule type" value="Genomic_DNA"/>
</dbReference>
<protein>
    <submittedName>
        <fullName evidence="2">PadR family transcriptional regulator</fullName>
    </submittedName>
</protein>
<gene>
    <name evidence="2" type="ORF">Dsi01nite_072020</name>
</gene>
<dbReference type="PANTHER" id="PTHR43252:SF6">
    <property type="entry name" value="NEGATIVE TRANSCRIPTION REGULATOR PADR"/>
    <property type="match status" value="1"/>
</dbReference>
<evidence type="ECO:0000313" key="2">
    <source>
        <dbReference type="EMBL" id="GIG49161.1"/>
    </source>
</evidence>
<dbReference type="InterPro" id="IPR036390">
    <property type="entry name" value="WH_DNA-bd_sf"/>
</dbReference>
<dbReference type="InterPro" id="IPR036388">
    <property type="entry name" value="WH-like_DNA-bd_sf"/>
</dbReference>
<dbReference type="Gene3D" id="1.10.10.10">
    <property type="entry name" value="Winged helix-like DNA-binding domain superfamily/Winged helix DNA-binding domain"/>
    <property type="match status" value="1"/>
</dbReference>
<dbReference type="AlphaFoldDB" id="A0A919PTU1"/>
<dbReference type="Pfam" id="PF03551">
    <property type="entry name" value="PadR"/>
    <property type="match status" value="1"/>
</dbReference>
<dbReference type="SUPFAM" id="SSF46785">
    <property type="entry name" value="Winged helix' DNA-binding domain"/>
    <property type="match status" value="1"/>
</dbReference>